<accession>A0A1F8AX79</accession>
<dbReference type="InterPro" id="IPR016055">
    <property type="entry name" value="A-D-PHexomutase_a/b/a-I/II/III"/>
</dbReference>
<dbReference type="Pfam" id="PF02879">
    <property type="entry name" value="PGM_PMM_II"/>
    <property type="match status" value="1"/>
</dbReference>
<comment type="similarity">
    <text evidence="2">Belongs to the phosphohexose mutase family.</text>
</comment>
<evidence type="ECO:0000259" key="7">
    <source>
        <dbReference type="Pfam" id="PF02878"/>
    </source>
</evidence>
<dbReference type="InterPro" id="IPR005841">
    <property type="entry name" value="Alpha-D-phosphohexomutase_SF"/>
</dbReference>
<dbReference type="InterPro" id="IPR005844">
    <property type="entry name" value="A-D-PHexomutase_a/b/a-I"/>
</dbReference>
<dbReference type="GO" id="GO:0005975">
    <property type="term" value="P:carbohydrate metabolic process"/>
    <property type="evidence" value="ECO:0007669"/>
    <property type="project" value="InterPro"/>
</dbReference>
<feature type="domain" description="Alpha-D-phosphohexomutase alpha/beta/alpha" evidence="7">
    <location>
        <begin position="5"/>
        <end position="134"/>
    </location>
</feature>
<comment type="caution">
    <text evidence="10">The sequence shown here is derived from an EMBL/GenBank/DDBJ whole genome shotgun (WGS) entry which is preliminary data.</text>
</comment>
<dbReference type="STRING" id="1802511.A3E15_01515"/>
<evidence type="ECO:0008006" key="12">
    <source>
        <dbReference type="Google" id="ProtNLM"/>
    </source>
</evidence>
<evidence type="ECO:0000256" key="2">
    <source>
        <dbReference type="ARBA" id="ARBA00010231"/>
    </source>
</evidence>
<comment type="cofactor">
    <cofactor evidence="1">
        <name>Mg(2+)</name>
        <dbReference type="ChEBI" id="CHEBI:18420"/>
    </cofactor>
</comment>
<evidence type="ECO:0000313" key="10">
    <source>
        <dbReference type="EMBL" id="OGM56347.1"/>
    </source>
</evidence>
<dbReference type="Gene3D" id="3.30.310.50">
    <property type="entry name" value="Alpha-D-phosphohexomutase, C-terminal domain"/>
    <property type="match status" value="1"/>
</dbReference>
<name>A0A1F8AX79_9BACT</name>
<dbReference type="GO" id="GO:0046872">
    <property type="term" value="F:metal ion binding"/>
    <property type="evidence" value="ECO:0007669"/>
    <property type="project" value="UniProtKB-KW"/>
</dbReference>
<keyword evidence="6" id="KW-0413">Isomerase</keyword>
<gene>
    <name evidence="10" type="ORF">A3E15_01515</name>
</gene>
<dbReference type="InterPro" id="IPR005846">
    <property type="entry name" value="A-D-PHexomutase_a/b/a-III"/>
</dbReference>
<evidence type="ECO:0000256" key="4">
    <source>
        <dbReference type="ARBA" id="ARBA00022723"/>
    </source>
</evidence>
<evidence type="ECO:0000256" key="6">
    <source>
        <dbReference type="ARBA" id="ARBA00023235"/>
    </source>
</evidence>
<dbReference type="PANTHER" id="PTHR43771:SF1">
    <property type="entry name" value="PHOSPHOMANNOMUTASE"/>
    <property type="match status" value="1"/>
</dbReference>
<dbReference type="InterPro" id="IPR005845">
    <property type="entry name" value="A-D-PHexomutase_a/b/a-II"/>
</dbReference>
<dbReference type="Pfam" id="PF02878">
    <property type="entry name" value="PGM_PMM_I"/>
    <property type="match status" value="1"/>
</dbReference>
<evidence type="ECO:0000256" key="1">
    <source>
        <dbReference type="ARBA" id="ARBA00001946"/>
    </source>
</evidence>
<dbReference type="EMBL" id="MGGX01000007">
    <property type="protein sequence ID" value="OGM56347.1"/>
    <property type="molecule type" value="Genomic_DNA"/>
</dbReference>
<dbReference type="Pfam" id="PF02880">
    <property type="entry name" value="PGM_PMM_III"/>
    <property type="match status" value="1"/>
</dbReference>
<feature type="domain" description="Alpha-D-phosphohexomutase alpha/beta/alpha" evidence="8">
    <location>
        <begin position="174"/>
        <end position="255"/>
    </location>
</feature>
<dbReference type="SUPFAM" id="SSF53738">
    <property type="entry name" value="Phosphoglucomutase, first 3 domains"/>
    <property type="match status" value="3"/>
</dbReference>
<reference evidence="10 11" key="1">
    <citation type="journal article" date="2016" name="Nat. Commun.">
        <title>Thousands of microbial genomes shed light on interconnected biogeochemical processes in an aquifer system.</title>
        <authorList>
            <person name="Anantharaman K."/>
            <person name="Brown C.T."/>
            <person name="Hug L.A."/>
            <person name="Sharon I."/>
            <person name="Castelle C.J."/>
            <person name="Probst A.J."/>
            <person name="Thomas B.C."/>
            <person name="Singh A."/>
            <person name="Wilkins M.J."/>
            <person name="Karaoz U."/>
            <person name="Brodie E.L."/>
            <person name="Williams K.H."/>
            <person name="Hubbard S.S."/>
            <person name="Banfield J.F."/>
        </authorList>
    </citation>
    <scope>NUCLEOTIDE SEQUENCE [LARGE SCALE GENOMIC DNA]</scope>
</reference>
<keyword evidence="4" id="KW-0479">Metal-binding</keyword>
<sequence>MTEKSLFGTSGIRGSADSLFTRQFCFDIGRTFVEFLRRHQSLGPIAIGMDPRESSPRIRNEILVGLATADVELFDEGVTPIPSMNWLIINTPVVAGIMVTGSHIAPELNGVKFYAHDEEASIEDQKEIESIYYELRDKEKPEGVSVNVKIESRAEELYSEMLFNLALGPFPRWNVGLDCANGSQSVVMPALLRRLGLNVIEVNCDPQEPFIARDTDTDDKAGIELLKETVKKEGIHFGIAFDGDGDRVVFVNEMGEFVPGEYSCSLIAKKALGDTVVTTISASSVVDTLGKKVIRTKVGSPFVVGKMKQVGATFGFESNGGGISAEIMYTRDGGAMTMKILNLLFEFGGKFSDLVATLPKFYMYRTKVDYKWELKDKILRQAKKKFKGVKTEEIDGLKIWIANDTWILFRSSANAPEFRVFAESKDERKAKKLLEDGMSFVKEMISAPNG</sequence>
<protein>
    <recommendedName>
        <fullName evidence="12">Phosphoglucosamine mutase</fullName>
    </recommendedName>
</protein>
<dbReference type="AlphaFoldDB" id="A0A1F8AX79"/>
<dbReference type="Proteomes" id="UP000177794">
    <property type="component" value="Unassembled WGS sequence"/>
</dbReference>
<evidence type="ECO:0000256" key="5">
    <source>
        <dbReference type="ARBA" id="ARBA00022842"/>
    </source>
</evidence>
<dbReference type="GO" id="GO:0016868">
    <property type="term" value="F:intramolecular phosphotransferase activity"/>
    <property type="evidence" value="ECO:0007669"/>
    <property type="project" value="InterPro"/>
</dbReference>
<dbReference type="PRINTS" id="PR00509">
    <property type="entry name" value="PGMPMM"/>
</dbReference>
<evidence type="ECO:0000259" key="8">
    <source>
        <dbReference type="Pfam" id="PF02879"/>
    </source>
</evidence>
<feature type="domain" description="Alpha-D-phosphohexomutase alpha/beta/alpha" evidence="9">
    <location>
        <begin position="269"/>
        <end position="360"/>
    </location>
</feature>
<organism evidence="10 11">
    <name type="scientific">Candidatus Woesebacteria bacterium RIFCSPHIGHO2_12_FULL_42_9</name>
    <dbReference type="NCBI Taxonomy" id="1802511"/>
    <lineage>
        <taxon>Bacteria</taxon>
        <taxon>Candidatus Woeseibacteriota</taxon>
    </lineage>
</organism>
<proteinExistence type="inferred from homology"/>
<dbReference type="InterPro" id="IPR036900">
    <property type="entry name" value="A-D-PHexomutase_C_sf"/>
</dbReference>
<dbReference type="Gene3D" id="3.40.120.10">
    <property type="entry name" value="Alpha-D-Glucose-1,6-Bisphosphate, subunit A, domain 3"/>
    <property type="match status" value="3"/>
</dbReference>
<keyword evidence="5" id="KW-0460">Magnesium</keyword>
<dbReference type="SUPFAM" id="SSF55957">
    <property type="entry name" value="Phosphoglucomutase, C-terminal domain"/>
    <property type="match status" value="1"/>
</dbReference>
<evidence type="ECO:0000313" key="11">
    <source>
        <dbReference type="Proteomes" id="UP000177794"/>
    </source>
</evidence>
<evidence type="ECO:0000256" key="3">
    <source>
        <dbReference type="ARBA" id="ARBA00022553"/>
    </source>
</evidence>
<dbReference type="PANTHER" id="PTHR43771">
    <property type="entry name" value="PHOSPHOMANNOMUTASE"/>
    <property type="match status" value="1"/>
</dbReference>
<keyword evidence="3" id="KW-0597">Phosphoprotein</keyword>
<evidence type="ECO:0000259" key="9">
    <source>
        <dbReference type="Pfam" id="PF02880"/>
    </source>
</evidence>